<dbReference type="GO" id="GO:0003755">
    <property type="term" value="F:peptidyl-prolyl cis-trans isomerase activity"/>
    <property type="evidence" value="ECO:0007669"/>
    <property type="project" value="InterPro"/>
</dbReference>
<protein>
    <recommendedName>
        <fullName evidence="1">PpiC domain-containing protein</fullName>
    </recommendedName>
</protein>
<dbReference type="Pfam" id="PF13145">
    <property type="entry name" value="Rotamase_2"/>
    <property type="match status" value="1"/>
</dbReference>
<comment type="caution">
    <text evidence="2">The sequence shown here is derived from an EMBL/GenBank/DDBJ whole genome shotgun (WGS) entry which is preliminary data.</text>
</comment>
<name>A0A645A3R8_9ZZZZ</name>
<reference evidence="2" key="1">
    <citation type="submission" date="2019-08" db="EMBL/GenBank/DDBJ databases">
        <authorList>
            <person name="Kucharzyk K."/>
            <person name="Murdoch R.W."/>
            <person name="Higgins S."/>
            <person name="Loffler F."/>
        </authorList>
    </citation>
    <scope>NUCLEOTIDE SEQUENCE</scope>
</reference>
<evidence type="ECO:0000259" key="1">
    <source>
        <dbReference type="Pfam" id="PF13145"/>
    </source>
</evidence>
<evidence type="ECO:0000313" key="2">
    <source>
        <dbReference type="EMBL" id="MPM47830.1"/>
    </source>
</evidence>
<sequence>MKRAFKAALAAMLLLSGCSKRAEKPSGLYYEASGIAPDAVLLTVDGREVPAARYFYWLTADCDYLAEQSGGAPDWTGDAGGQTLDEYVKEQALSAAVFYATVESQAESHRCVLTAEDLAAMDEDWTEQVAAAGGEDAYLAVLAQKGLDQAGAQLFSADYYLYEQLRALSRAEGSDLAPQSGAVAAYAQTAGIYTADTLLFSSGDLAAVALSELEKNPDLDPATLKDGVYASYTAAPGDGTLPEAAETALTGLQADQWSQPVETEKGVYLLRPATLNEDAARDLWFDAQLQNMAAKAQVTLAEEYDSFTAASFYEGLRAARDAAK</sequence>
<dbReference type="AlphaFoldDB" id="A0A645A3R8"/>
<gene>
    <name evidence="2" type="ORF">SDC9_94551</name>
</gene>
<feature type="domain" description="PpiC" evidence="1">
    <location>
        <begin position="185"/>
        <end position="279"/>
    </location>
</feature>
<proteinExistence type="predicted"/>
<organism evidence="2">
    <name type="scientific">bioreactor metagenome</name>
    <dbReference type="NCBI Taxonomy" id="1076179"/>
    <lineage>
        <taxon>unclassified sequences</taxon>
        <taxon>metagenomes</taxon>
        <taxon>ecological metagenomes</taxon>
    </lineage>
</organism>
<dbReference type="PROSITE" id="PS51257">
    <property type="entry name" value="PROKAR_LIPOPROTEIN"/>
    <property type="match status" value="1"/>
</dbReference>
<dbReference type="InterPro" id="IPR000297">
    <property type="entry name" value="PPIase_PpiC"/>
</dbReference>
<dbReference type="EMBL" id="VSSQ01011838">
    <property type="protein sequence ID" value="MPM47830.1"/>
    <property type="molecule type" value="Genomic_DNA"/>
</dbReference>
<accession>A0A645A3R8</accession>